<name>A0A1I2BBG3_9BACT</name>
<sequence>MELNQIQLAIANLPDAEYKQLTDWITEHDFARWDKQIEQDLESGRLDPLLNELKQEICDGRTSPL</sequence>
<organism evidence="1 2">
    <name type="scientific">Spirosoma endophyticum</name>
    <dbReference type="NCBI Taxonomy" id="662367"/>
    <lineage>
        <taxon>Bacteria</taxon>
        <taxon>Pseudomonadati</taxon>
        <taxon>Bacteroidota</taxon>
        <taxon>Cytophagia</taxon>
        <taxon>Cytophagales</taxon>
        <taxon>Cytophagaceae</taxon>
        <taxon>Spirosoma</taxon>
    </lineage>
</organism>
<gene>
    <name evidence="1" type="ORF">SAMN05216167_11553</name>
</gene>
<dbReference type="Proteomes" id="UP000198598">
    <property type="component" value="Unassembled WGS sequence"/>
</dbReference>
<dbReference type="OrthoDB" id="9800707at2"/>
<evidence type="ECO:0008006" key="3">
    <source>
        <dbReference type="Google" id="ProtNLM"/>
    </source>
</evidence>
<protein>
    <recommendedName>
        <fullName evidence="3">Addiction module component</fullName>
    </recommendedName>
</protein>
<evidence type="ECO:0000313" key="1">
    <source>
        <dbReference type="EMBL" id="SFE53552.1"/>
    </source>
</evidence>
<dbReference type="STRING" id="662367.SAMN05216167_11553"/>
<dbReference type="RefSeq" id="WP_093831881.1">
    <property type="nucleotide sequence ID" value="NZ_FOLQ01000015.1"/>
</dbReference>
<dbReference type="AlphaFoldDB" id="A0A1I2BBG3"/>
<reference evidence="1 2" key="1">
    <citation type="submission" date="2016-10" db="EMBL/GenBank/DDBJ databases">
        <authorList>
            <person name="de Groot N.N."/>
        </authorList>
    </citation>
    <scope>NUCLEOTIDE SEQUENCE [LARGE SCALE GENOMIC DNA]</scope>
    <source>
        <strain evidence="1 2">DSM 26130</strain>
    </source>
</reference>
<dbReference type="EMBL" id="FOLQ01000015">
    <property type="protein sequence ID" value="SFE53552.1"/>
    <property type="molecule type" value="Genomic_DNA"/>
</dbReference>
<evidence type="ECO:0000313" key="2">
    <source>
        <dbReference type="Proteomes" id="UP000198598"/>
    </source>
</evidence>
<keyword evidence="2" id="KW-1185">Reference proteome</keyword>
<accession>A0A1I2BBG3</accession>
<proteinExistence type="predicted"/>